<dbReference type="EnsemblPlants" id="TuG1812G0100002131.01.T01">
    <property type="protein sequence ID" value="TuG1812G0100002131.01.T01"/>
    <property type="gene ID" value="TuG1812G0100002131.01"/>
</dbReference>
<dbReference type="Pfam" id="PF04434">
    <property type="entry name" value="SWIM"/>
    <property type="match status" value="1"/>
</dbReference>
<dbReference type="PROSITE" id="PS50966">
    <property type="entry name" value="ZF_SWIM"/>
    <property type="match status" value="1"/>
</dbReference>
<dbReference type="SMART" id="SM00575">
    <property type="entry name" value="ZnF_PMZ"/>
    <property type="match status" value="1"/>
</dbReference>
<feature type="region of interest" description="Disordered" evidence="5">
    <location>
        <begin position="214"/>
        <end position="241"/>
    </location>
</feature>
<evidence type="ECO:0000256" key="2">
    <source>
        <dbReference type="ARBA" id="ARBA00022771"/>
    </source>
</evidence>
<evidence type="ECO:0000259" key="6">
    <source>
        <dbReference type="PROSITE" id="PS50966"/>
    </source>
</evidence>
<dbReference type="AlphaFoldDB" id="A0A8R7NZF4"/>
<feature type="compositionally biased region" description="Basic and acidic residues" evidence="5">
    <location>
        <begin position="217"/>
        <end position="226"/>
    </location>
</feature>
<accession>A0A8R7NZF4</accession>
<dbReference type="GO" id="GO:0008270">
    <property type="term" value="F:zinc ion binding"/>
    <property type="evidence" value="ECO:0007669"/>
    <property type="project" value="UniProtKB-KW"/>
</dbReference>
<evidence type="ECO:0000256" key="4">
    <source>
        <dbReference type="PROSITE-ProRule" id="PRU00325"/>
    </source>
</evidence>
<reference evidence="7" key="3">
    <citation type="submission" date="2022-06" db="UniProtKB">
        <authorList>
            <consortium name="EnsemblPlants"/>
        </authorList>
    </citation>
    <scope>IDENTIFICATION</scope>
</reference>
<feature type="compositionally biased region" description="Low complexity" evidence="5">
    <location>
        <begin position="310"/>
        <end position="327"/>
    </location>
</feature>
<dbReference type="InterPro" id="IPR007527">
    <property type="entry name" value="Znf_SWIM"/>
</dbReference>
<feature type="compositionally biased region" description="Basic and acidic residues" evidence="5">
    <location>
        <begin position="232"/>
        <end position="241"/>
    </location>
</feature>
<dbReference type="PANTHER" id="PTHR31973">
    <property type="entry name" value="POLYPROTEIN, PUTATIVE-RELATED"/>
    <property type="match status" value="1"/>
</dbReference>
<name>A0A8R7NZF4_TRIUA</name>
<evidence type="ECO:0000313" key="7">
    <source>
        <dbReference type="EnsemblPlants" id="TuG1812G0100002131.01.T01"/>
    </source>
</evidence>
<evidence type="ECO:0000256" key="1">
    <source>
        <dbReference type="ARBA" id="ARBA00022723"/>
    </source>
</evidence>
<proteinExistence type="predicted"/>
<sequence length="366" mass="41033">MDNAAYSWTRHGYDLAMEELKKQCEPDWVWLSKIPVHNWARCAMDTNCKTDLICNNLSETFNRYILDVRSKPIATMLVGIYDKLMVRFDGKREGAAKARWDITPYYTERLELMKTYSRNCIPKRADLGLWQVKSGDATHEVNLATRSCSCRKWDMTALPCNHAVSAIYKAELHPEDFVSDFFKKPMYLNSYKPVFAPMPQQHGWIKTDTEDIMPPGFKDHQKGRKQEKTRKGKFEVPKPKENSRMATITCSNCKLQGHKYTSCSVPFRSDLAIRKNNHKASRSMPAPVPPPSSSSSATAPAPRPPPAAPRNPTTAFAAPRTPFAAPRHTGFRSYFSAGANACVGRDANVPPIPGISSAGPSCSDVQ</sequence>
<keyword evidence="2 4" id="KW-0863">Zinc-finger</keyword>
<keyword evidence="8" id="KW-1185">Reference proteome</keyword>
<organism evidence="7 8">
    <name type="scientific">Triticum urartu</name>
    <name type="common">Red wild einkorn</name>
    <name type="synonym">Crithodium urartu</name>
    <dbReference type="NCBI Taxonomy" id="4572"/>
    <lineage>
        <taxon>Eukaryota</taxon>
        <taxon>Viridiplantae</taxon>
        <taxon>Streptophyta</taxon>
        <taxon>Embryophyta</taxon>
        <taxon>Tracheophyta</taxon>
        <taxon>Spermatophyta</taxon>
        <taxon>Magnoliopsida</taxon>
        <taxon>Liliopsida</taxon>
        <taxon>Poales</taxon>
        <taxon>Poaceae</taxon>
        <taxon>BOP clade</taxon>
        <taxon>Pooideae</taxon>
        <taxon>Triticodae</taxon>
        <taxon>Triticeae</taxon>
        <taxon>Triticinae</taxon>
        <taxon>Triticum</taxon>
    </lineage>
</organism>
<feature type="compositionally biased region" description="Low complexity" evidence="5">
    <location>
        <begin position="354"/>
        <end position="366"/>
    </location>
</feature>
<dbReference type="Proteomes" id="UP000015106">
    <property type="component" value="Chromosome 1"/>
</dbReference>
<evidence type="ECO:0000313" key="8">
    <source>
        <dbReference type="Proteomes" id="UP000015106"/>
    </source>
</evidence>
<feature type="region of interest" description="Disordered" evidence="5">
    <location>
        <begin position="346"/>
        <end position="366"/>
    </location>
</feature>
<feature type="region of interest" description="Disordered" evidence="5">
    <location>
        <begin position="277"/>
        <end position="328"/>
    </location>
</feature>
<dbReference type="InterPro" id="IPR006564">
    <property type="entry name" value="Znf_PMZ"/>
</dbReference>
<dbReference type="Gramene" id="TuG1812G0100002131.01.T01">
    <property type="protein sequence ID" value="TuG1812G0100002131.01.T01"/>
    <property type="gene ID" value="TuG1812G0100002131.01"/>
</dbReference>
<reference evidence="7" key="2">
    <citation type="submission" date="2018-03" db="EMBL/GenBank/DDBJ databases">
        <title>The Triticum urartu genome reveals the dynamic nature of wheat genome evolution.</title>
        <authorList>
            <person name="Ling H."/>
            <person name="Ma B."/>
            <person name="Shi X."/>
            <person name="Liu H."/>
            <person name="Dong L."/>
            <person name="Sun H."/>
            <person name="Cao Y."/>
            <person name="Gao Q."/>
            <person name="Zheng S."/>
            <person name="Li Y."/>
            <person name="Yu Y."/>
            <person name="Du H."/>
            <person name="Qi M."/>
            <person name="Li Y."/>
            <person name="Yu H."/>
            <person name="Cui Y."/>
            <person name="Wang N."/>
            <person name="Chen C."/>
            <person name="Wu H."/>
            <person name="Zhao Y."/>
            <person name="Zhang J."/>
            <person name="Li Y."/>
            <person name="Zhou W."/>
            <person name="Zhang B."/>
            <person name="Hu W."/>
            <person name="Eijk M."/>
            <person name="Tang J."/>
            <person name="Witsenboer H."/>
            <person name="Zhao S."/>
            <person name="Li Z."/>
            <person name="Zhang A."/>
            <person name="Wang D."/>
            <person name="Liang C."/>
        </authorList>
    </citation>
    <scope>NUCLEOTIDE SEQUENCE [LARGE SCALE GENOMIC DNA]</scope>
    <source>
        <strain evidence="7">cv. G1812</strain>
    </source>
</reference>
<evidence type="ECO:0000256" key="5">
    <source>
        <dbReference type="SAM" id="MobiDB-lite"/>
    </source>
</evidence>
<reference evidence="8" key="1">
    <citation type="journal article" date="2013" name="Nature">
        <title>Draft genome of the wheat A-genome progenitor Triticum urartu.</title>
        <authorList>
            <person name="Ling H.Q."/>
            <person name="Zhao S."/>
            <person name="Liu D."/>
            <person name="Wang J."/>
            <person name="Sun H."/>
            <person name="Zhang C."/>
            <person name="Fan H."/>
            <person name="Li D."/>
            <person name="Dong L."/>
            <person name="Tao Y."/>
            <person name="Gao C."/>
            <person name="Wu H."/>
            <person name="Li Y."/>
            <person name="Cui Y."/>
            <person name="Guo X."/>
            <person name="Zheng S."/>
            <person name="Wang B."/>
            <person name="Yu K."/>
            <person name="Liang Q."/>
            <person name="Yang W."/>
            <person name="Lou X."/>
            <person name="Chen J."/>
            <person name="Feng M."/>
            <person name="Jian J."/>
            <person name="Zhang X."/>
            <person name="Luo G."/>
            <person name="Jiang Y."/>
            <person name="Liu J."/>
            <person name="Wang Z."/>
            <person name="Sha Y."/>
            <person name="Zhang B."/>
            <person name="Wu H."/>
            <person name="Tang D."/>
            <person name="Shen Q."/>
            <person name="Xue P."/>
            <person name="Zou S."/>
            <person name="Wang X."/>
            <person name="Liu X."/>
            <person name="Wang F."/>
            <person name="Yang Y."/>
            <person name="An X."/>
            <person name="Dong Z."/>
            <person name="Zhang K."/>
            <person name="Zhang X."/>
            <person name="Luo M.C."/>
            <person name="Dvorak J."/>
            <person name="Tong Y."/>
            <person name="Wang J."/>
            <person name="Yang H."/>
            <person name="Li Z."/>
            <person name="Wang D."/>
            <person name="Zhang A."/>
            <person name="Wang J."/>
        </authorList>
    </citation>
    <scope>NUCLEOTIDE SEQUENCE</scope>
    <source>
        <strain evidence="8">cv. G1812</strain>
    </source>
</reference>
<protein>
    <recommendedName>
        <fullName evidence="6">SWIM-type domain-containing protein</fullName>
    </recommendedName>
</protein>
<evidence type="ECO:0000256" key="3">
    <source>
        <dbReference type="ARBA" id="ARBA00022833"/>
    </source>
</evidence>
<dbReference type="PANTHER" id="PTHR31973:SF187">
    <property type="entry name" value="MUTATOR TRANSPOSASE MUDRA PROTEIN"/>
    <property type="match status" value="1"/>
</dbReference>
<keyword evidence="1" id="KW-0479">Metal-binding</keyword>
<feature type="domain" description="SWIM-type" evidence="6">
    <location>
        <begin position="139"/>
        <end position="171"/>
    </location>
</feature>
<keyword evidence="3" id="KW-0862">Zinc</keyword>